<dbReference type="NCBIfam" id="NF005491">
    <property type="entry name" value="PRK07105.1"/>
    <property type="match status" value="1"/>
</dbReference>
<feature type="domain" description="Pyridoxamine kinase/Phosphomethylpyrimidine kinase" evidence="6">
    <location>
        <begin position="29"/>
        <end position="259"/>
    </location>
</feature>
<comment type="caution">
    <text evidence="7">The sequence shown here is derived from an EMBL/GenBank/DDBJ whole genome shotgun (WGS) entry which is preliminary data.</text>
</comment>
<keyword evidence="8" id="KW-1185">Reference proteome</keyword>
<dbReference type="Gene3D" id="3.40.1190.20">
    <property type="match status" value="1"/>
</dbReference>
<dbReference type="Proteomes" id="UP001523565">
    <property type="component" value="Unassembled WGS sequence"/>
</dbReference>
<keyword evidence="2 7" id="KW-0808">Transferase</keyword>
<keyword evidence="5" id="KW-0067">ATP-binding</keyword>
<evidence type="ECO:0000313" key="7">
    <source>
        <dbReference type="EMBL" id="MCP1109844.1"/>
    </source>
</evidence>
<dbReference type="GO" id="GO:0008478">
    <property type="term" value="F:pyridoxal kinase activity"/>
    <property type="evidence" value="ECO:0007669"/>
    <property type="project" value="UniProtKB-EC"/>
</dbReference>
<organism evidence="7 8">
    <name type="scientific">Ohessyouella blattaphilus</name>
    <dbReference type="NCBI Taxonomy" id="2949333"/>
    <lineage>
        <taxon>Bacteria</taxon>
        <taxon>Bacillati</taxon>
        <taxon>Bacillota</taxon>
        <taxon>Clostridia</taxon>
        <taxon>Lachnospirales</taxon>
        <taxon>Lachnospiraceae</taxon>
        <taxon>Ohessyouella</taxon>
    </lineage>
</organism>
<evidence type="ECO:0000256" key="4">
    <source>
        <dbReference type="ARBA" id="ARBA00022777"/>
    </source>
</evidence>
<dbReference type="PANTHER" id="PTHR10534:SF2">
    <property type="entry name" value="PYRIDOXAL KINASE"/>
    <property type="match status" value="1"/>
</dbReference>
<evidence type="ECO:0000313" key="8">
    <source>
        <dbReference type="Proteomes" id="UP001523565"/>
    </source>
</evidence>
<dbReference type="EC" id="2.7.1.35" evidence="1"/>
<dbReference type="SUPFAM" id="SSF53613">
    <property type="entry name" value="Ribokinase-like"/>
    <property type="match status" value="1"/>
</dbReference>
<dbReference type="InterPro" id="IPR013749">
    <property type="entry name" value="PM/HMP-P_kinase-1"/>
</dbReference>
<proteinExistence type="predicted"/>
<dbReference type="RefSeq" id="WP_262068725.1">
    <property type="nucleotide sequence ID" value="NZ_JAMXOC010000006.1"/>
</dbReference>
<dbReference type="PANTHER" id="PTHR10534">
    <property type="entry name" value="PYRIDOXAL KINASE"/>
    <property type="match status" value="1"/>
</dbReference>
<name>A0ABT1EGL9_9FIRM</name>
<gene>
    <name evidence="7" type="ORF">NK118_06205</name>
</gene>
<evidence type="ECO:0000256" key="1">
    <source>
        <dbReference type="ARBA" id="ARBA00012104"/>
    </source>
</evidence>
<evidence type="ECO:0000256" key="3">
    <source>
        <dbReference type="ARBA" id="ARBA00022741"/>
    </source>
</evidence>
<evidence type="ECO:0000256" key="5">
    <source>
        <dbReference type="ARBA" id="ARBA00022840"/>
    </source>
</evidence>
<protein>
    <recommendedName>
        <fullName evidence="1">pyridoxal kinase</fullName>
        <ecNumber evidence="1">2.7.1.35</ecNumber>
    </recommendedName>
</protein>
<accession>A0ABT1EGL9</accession>
<dbReference type="Pfam" id="PF08543">
    <property type="entry name" value="Phos_pyr_kin"/>
    <property type="match status" value="1"/>
</dbReference>
<keyword evidence="4 7" id="KW-0418">Kinase</keyword>
<sequence>MSKKIAVINDLSGLGRCSLTAAIPVLSVMGVSPCPLPTAVLTAQTGYPSYYCDDLTDKMDIFTEEWKKQEVAFSGIYTGFLANTEQVDKIFHFLDAFYNEDNFLLVDPVMGDNGETYPIFTDTFLQEMKRLCEKADILTPNLTEACLLANSDYQQFTATTNPDGLLDQIATLGRKLLNKPNKHVIITGIHLEIDQVPSMGNLHVYQDGCNFSSYPCVHGSYSGTGDLFASCLTGGIARGEEIKDIIETAAQFIGKSLIDTKADNTPTREGVNFEQNLGMLISRFSKS</sequence>
<dbReference type="InterPro" id="IPR029056">
    <property type="entry name" value="Ribokinase-like"/>
</dbReference>
<dbReference type="EMBL" id="JAMZFV010000006">
    <property type="protein sequence ID" value="MCP1109844.1"/>
    <property type="molecule type" value="Genomic_DNA"/>
</dbReference>
<evidence type="ECO:0000259" key="6">
    <source>
        <dbReference type="Pfam" id="PF08543"/>
    </source>
</evidence>
<dbReference type="InterPro" id="IPR004625">
    <property type="entry name" value="PyrdxlKinase"/>
</dbReference>
<reference evidence="7 8" key="1">
    <citation type="journal article" date="2022" name="Genome Biol. Evol.">
        <title>Host diet, physiology and behaviors set the stage for Lachnospiraceae cladogenesis.</title>
        <authorList>
            <person name="Vera-Ponce De Leon A."/>
            <person name="Schneider M."/>
            <person name="Jahnes B.C."/>
            <person name="Sadowski V."/>
            <person name="Camuy-Velez L.A."/>
            <person name="Duan J."/>
            <person name="Sabree Z.L."/>
        </authorList>
    </citation>
    <scope>NUCLEOTIDE SEQUENCE [LARGE SCALE GENOMIC DNA]</scope>
    <source>
        <strain evidence="7 8">PAL227</strain>
    </source>
</reference>
<keyword evidence="3" id="KW-0547">Nucleotide-binding</keyword>
<evidence type="ECO:0000256" key="2">
    <source>
        <dbReference type="ARBA" id="ARBA00022679"/>
    </source>
</evidence>